<keyword evidence="6 10" id="KW-0443">Lipid metabolism</keyword>
<comment type="function">
    <text evidence="10">Catalyzes the transfer of an acyl group from acyl-phosphate (acyl-PO(4)) to glycerol-3-phosphate (G3P) to form lysophosphatidic acid (LPA). This enzyme utilizes acyl-phosphate as fatty acyl donor, but not acyl-CoA or acyl-ACP.</text>
</comment>
<organism evidence="11 12">
    <name type="scientific">Brevundimonas pondensis</name>
    <dbReference type="NCBI Taxonomy" id="2774189"/>
    <lineage>
        <taxon>Bacteria</taxon>
        <taxon>Pseudomonadati</taxon>
        <taxon>Pseudomonadota</taxon>
        <taxon>Alphaproteobacteria</taxon>
        <taxon>Caulobacterales</taxon>
        <taxon>Caulobacteraceae</taxon>
        <taxon>Brevundimonas</taxon>
    </lineage>
</organism>
<evidence type="ECO:0000256" key="10">
    <source>
        <dbReference type="HAMAP-Rule" id="MF_01043"/>
    </source>
</evidence>
<dbReference type="InterPro" id="IPR003811">
    <property type="entry name" value="G3P_acylTferase_PlsY"/>
</dbReference>
<reference evidence="11 12" key="1">
    <citation type="submission" date="2020-09" db="EMBL/GenBank/DDBJ databases">
        <title>Brevundimonas sp. LVF1 isolated from an oligotrophic pond in Goettingen, Germany.</title>
        <authorList>
            <person name="Friedrich I."/>
            <person name="Klassen A."/>
            <person name="Neubauer H."/>
            <person name="Schneider D."/>
            <person name="Hertel R."/>
            <person name="Daniel R."/>
        </authorList>
    </citation>
    <scope>NUCLEOTIDE SEQUENCE [LARGE SCALE GENOMIC DNA]</scope>
    <source>
        <strain evidence="11 12">LVF1</strain>
    </source>
</reference>
<evidence type="ECO:0000256" key="4">
    <source>
        <dbReference type="ARBA" id="ARBA00022692"/>
    </source>
</evidence>
<keyword evidence="4 10" id="KW-0812">Transmembrane</keyword>
<comment type="similarity">
    <text evidence="10">Belongs to the PlsY family.</text>
</comment>
<dbReference type="RefSeq" id="WP_207827063.1">
    <property type="nucleotide sequence ID" value="NZ_CP062006.1"/>
</dbReference>
<dbReference type="EC" id="2.3.1.275" evidence="10"/>
<comment type="subunit">
    <text evidence="10">Probably interacts with PlsX.</text>
</comment>
<dbReference type="Pfam" id="PF02660">
    <property type="entry name" value="G3P_acyltransf"/>
    <property type="match status" value="1"/>
</dbReference>
<evidence type="ECO:0000256" key="7">
    <source>
        <dbReference type="ARBA" id="ARBA00023136"/>
    </source>
</evidence>
<evidence type="ECO:0000256" key="3">
    <source>
        <dbReference type="ARBA" id="ARBA00022679"/>
    </source>
</evidence>
<feature type="transmembrane region" description="Helical" evidence="10">
    <location>
        <begin position="87"/>
        <end position="108"/>
    </location>
</feature>
<feature type="transmembrane region" description="Helical" evidence="10">
    <location>
        <begin position="114"/>
        <end position="138"/>
    </location>
</feature>
<keyword evidence="12" id="KW-1185">Reference proteome</keyword>
<keyword evidence="1 10" id="KW-1003">Cell membrane</keyword>
<evidence type="ECO:0000256" key="8">
    <source>
        <dbReference type="ARBA" id="ARBA00023209"/>
    </source>
</evidence>
<dbReference type="NCBIfam" id="TIGR00023">
    <property type="entry name" value="glycerol-3-phosphate 1-O-acyltransferase PlsY"/>
    <property type="match status" value="1"/>
</dbReference>
<keyword evidence="8 10" id="KW-0594">Phospholipid biosynthesis</keyword>
<comment type="pathway">
    <text evidence="10">Lipid metabolism; phospholipid metabolism.</text>
</comment>
<keyword evidence="9 10" id="KW-1208">Phospholipid metabolism</keyword>
<comment type="catalytic activity">
    <reaction evidence="10">
        <text>an acyl phosphate + sn-glycerol 3-phosphate = a 1-acyl-sn-glycero-3-phosphate + phosphate</text>
        <dbReference type="Rhea" id="RHEA:34075"/>
        <dbReference type="ChEBI" id="CHEBI:43474"/>
        <dbReference type="ChEBI" id="CHEBI:57597"/>
        <dbReference type="ChEBI" id="CHEBI:57970"/>
        <dbReference type="ChEBI" id="CHEBI:59918"/>
        <dbReference type="EC" id="2.3.1.275"/>
    </reaction>
</comment>
<evidence type="ECO:0000256" key="1">
    <source>
        <dbReference type="ARBA" id="ARBA00022475"/>
    </source>
</evidence>
<name>A0ABX7SQZ8_9CAUL</name>
<dbReference type="PANTHER" id="PTHR30309">
    <property type="entry name" value="INNER MEMBRANE PROTEIN YGIH"/>
    <property type="match status" value="1"/>
</dbReference>
<evidence type="ECO:0000256" key="6">
    <source>
        <dbReference type="ARBA" id="ARBA00023098"/>
    </source>
</evidence>
<evidence type="ECO:0000313" key="11">
    <source>
        <dbReference type="EMBL" id="QTC89252.1"/>
    </source>
</evidence>
<protein>
    <recommendedName>
        <fullName evidence="10">Glycerol-3-phosphate acyltransferase</fullName>
    </recommendedName>
    <alternativeName>
        <fullName evidence="10">Acyl-PO4 G3P acyltransferase</fullName>
    </alternativeName>
    <alternativeName>
        <fullName evidence="10">Acyl-phosphate--glycerol-3-phosphate acyltransferase</fullName>
    </alternativeName>
    <alternativeName>
        <fullName evidence="10">G3P acyltransferase</fullName>
        <shortName evidence="10">GPAT</shortName>
        <ecNumber evidence="10">2.3.1.275</ecNumber>
    </alternativeName>
    <alternativeName>
        <fullName evidence="10">Lysophosphatidic acid synthase</fullName>
        <shortName evidence="10">LPA synthase</shortName>
    </alternativeName>
</protein>
<evidence type="ECO:0000256" key="2">
    <source>
        <dbReference type="ARBA" id="ARBA00022516"/>
    </source>
</evidence>
<dbReference type="PANTHER" id="PTHR30309:SF0">
    <property type="entry name" value="GLYCEROL-3-PHOSPHATE ACYLTRANSFERASE-RELATED"/>
    <property type="match status" value="1"/>
</dbReference>
<sequence>MQDLAGPALLTLGLVAIGGYLLGSIPFGVILTRAAGAGDVRNIGSGNIGATNVLRTGRKDLAIATLILDAGKGAVALLIARHLFGEAAGAIAGGAAFMGHLFPVWLGFKGGKGVATFFGLILAACWPLGLMAAATWLIVAFALRYSSLAALVAAALTPLYALLPLPTLGLPAPAAILILAVFTAVLIYIRHHENIARLLKGAEPKIGAKKA</sequence>
<keyword evidence="5 10" id="KW-1133">Transmembrane helix</keyword>
<dbReference type="SMART" id="SM01207">
    <property type="entry name" value="G3P_acyltransf"/>
    <property type="match status" value="1"/>
</dbReference>
<accession>A0ABX7SQZ8</accession>
<dbReference type="Proteomes" id="UP000663942">
    <property type="component" value="Chromosome"/>
</dbReference>
<comment type="subcellular location">
    <subcellularLocation>
        <location evidence="10">Cell membrane</location>
        <topology evidence="10">Multi-pass membrane protein</topology>
    </subcellularLocation>
</comment>
<keyword evidence="2 10" id="KW-0444">Lipid biosynthesis</keyword>
<evidence type="ECO:0000313" key="12">
    <source>
        <dbReference type="Proteomes" id="UP000663942"/>
    </source>
</evidence>
<proteinExistence type="inferred from homology"/>
<keyword evidence="11" id="KW-0012">Acyltransferase</keyword>
<feature type="transmembrane region" description="Helical" evidence="10">
    <location>
        <begin position="169"/>
        <end position="189"/>
    </location>
</feature>
<evidence type="ECO:0000256" key="5">
    <source>
        <dbReference type="ARBA" id="ARBA00022989"/>
    </source>
</evidence>
<dbReference type="GO" id="GO:0004366">
    <property type="term" value="F:glycerol-3-phosphate O-acyltransferase activity"/>
    <property type="evidence" value="ECO:0007669"/>
    <property type="project" value="UniProtKB-EC"/>
</dbReference>
<feature type="transmembrane region" description="Helical" evidence="10">
    <location>
        <begin position="145"/>
        <end position="163"/>
    </location>
</feature>
<dbReference type="HAMAP" id="MF_01043">
    <property type="entry name" value="PlsY"/>
    <property type="match status" value="1"/>
</dbReference>
<keyword evidence="3 10" id="KW-0808">Transferase</keyword>
<evidence type="ECO:0000256" key="9">
    <source>
        <dbReference type="ARBA" id="ARBA00023264"/>
    </source>
</evidence>
<dbReference type="EMBL" id="CP062006">
    <property type="protein sequence ID" value="QTC89252.1"/>
    <property type="molecule type" value="Genomic_DNA"/>
</dbReference>
<gene>
    <name evidence="10 11" type="primary">plsY</name>
    <name evidence="11" type="ORF">IFE19_07985</name>
</gene>
<keyword evidence="7 10" id="KW-0472">Membrane</keyword>
<feature type="transmembrane region" description="Helical" evidence="10">
    <location>
        <begin position="7"/>
        <end position="31"/>
    </location>
</feature>